<dbReference type="Gene3D" id="3.30.200.20">
    <property type="entry name" value="Phosphorylase Kinase, domain 1"/>
    <property type="match status" value="1"/>
</dbReference>
<accession>A0A1A9WPU3</accession>
<dbReference type="EnsemblMetazoa" id="GBRI027486-RA">
    <property type="protein sequence ID" value="GBRI027486-PA"/>
    <property type="gene ID" value="GBRI027486"/>
</dbReference>
<dbReference type="Proteomes" id="UP000091820">
    <property type="component" value="Unassembled WGS sequence"/>
</dbReference>
<keyword evidence="2" id="KW-1185">Reference proteome</keyword>
<evidence type="ECO:0000313" key="2">
    <source>
        <dbReference type="Proteomes" id="UP000091820"/>
    </source>
</evidence>
<dbReference type="STRING" id="37001.A0A1A9WPU3"/>
<protein>
    <submittedName>
        <fullName evidence="1">Uncharacterized protein</fullName>
    </submittedName>
</protein>
<evidence type="ECO:0000313" key="1">
    <source>
        <dbReference type="EnsemblMetazoa" id="GBRI027486-PA"/>
    </source>
</evidence>
<dbReference type="AlphaFoldDB" id="A0A1A9WPU3"/>
<sequence>MRCNQEASEEKEKYFIVTLDTQTSTGTVLYSTVLHCTLSYATFCYLSISHALPSLSRILSGHEGITTVAVKMLKENASEVEKKDLLSELEHCT</sequence>
<reference evidence="1" key="2">
    <citation type="submission" date="2020-05" db="UniProtKB">
        <authorList>
            <consortium name="EnsemblMetazoa"/>
        </authorList>
    </citation>
    <scope>IDENTIFICATION</scope>
    <source>
        <strain evidence="1">IAEA</strain>
    </source>
</reference>
<dbReference type="VEuPathDB" id="VectorBase:GBRI027486"/>
<proteinExistence type="predicted"/>
<name>A0A1A9WPU3_9MUSC</name>
<reference evidence="2" key="1">
    <citation type="submission" date="2014-03" db="EMBL/GenBank/DDBJ databases">
        <authorList>
            <person name="Aksoy S."/>
            <person name="Warren W."/>
            <person name="Wilson R.K."/>
        </authorList>
    </citation>
    <scope>NUCLEOTIDE SEQUENCE [LARGE SCALE GENOMIC DNA]</scope>
    <source>
        <strain evidence="2">IAEA</strain>
    </source>
</reference>
<organism evidence="1 2">
    <name type="scientific">Glossina brevipalpis</name>
    <dbReference type="NCBI Taxonomy" id="37001"/>
    <lineage>
        <taxon>Eukaryota</taxon>
        <taxon>Metazoa</taxon>
        <taxon>Ecdysozoa</taxon>
        <taxon>Arthropoda</taxon>
        <taxon>Hexapoda</taxon>
        <taxon>Insecta</taxon>
        <taxon>Pterygota</taxon>
        <taxon>Neoptera</taxon>
        <taxon>Endopterygota</taxon>
        <taxon>Diptera</taxon>
        <taxon>Brachycera</taxon>
        <taxon>Muscomorpha</taxon>
        <taxon>Hippoboscoidea</taxon>
        <taxon>Glossinidae</taxon>
        <taxon>Glossina</taxon>
    </lineage>
</organism>